<keyword evidence="3" id="KW-0067">ATP-binding</keyword>
<dbReference type="PANTHER" id="PTHR12835">
    <property type="entry name" value="BIOTIN PROTEIN LIGASE"/>
    <property type="match status" value="1"/>
</dbReference>
<evidence type="ECO:0000256" key="1">
    <source>
        <dbReference type="ARBA" id="ARBA00022598"/>
    </source>
</evidence>
<dbReference type="InterPro" id="IPR004408">
    <property type="entry name" value="Biotin_CoA_COase_ligase"/>
</dbReference>
<evidence type="ECO:0000259" key="4">
    <source>
        <dbReference type="PROSITE" id="PS51733"/>
    </source>
</evidence>
<comment type="catalytic activity">
    <reaction evidence="3">
        <text>biotin + L-lysyl-[protein] + ATP = N(6)-biotinyl-L-lysyl-[protein] + AMP + diphosphate + H(+)</text>
        <dbReference type="Rhea" id="RHEA:11756"/>
        <dbReference type="Rhea" id="RHEA-COMP:9752"/>
        <dbReference type="Rhea" id="RHEA-COMP:10505"/>
        <dbReference type="ChEBI" id="CHEBI:15378"/>
        <dbReference type="ChEBI" id="CHEBI:29969"/>
        <dbReference type="ChEBI" id="CHEBI:30616"/>
        <dbReference type="ChEBI" id="CHEBI:33019"/>
        <dbReference type="ChEBI" id="CHEBI:57586"/>
        <dbReference type="ChEBI" id="CHEBI:83144"/>
        <dbReference type="ChEBI" id="CHEBI:456215"/>
        <dbReference type="EC" id="6.3.4.15"/>
    </reaction>
</comment>
<keyword evidence="3" id="KW-0678">Repressor</keyword>
<dbReference type="HAMAP" id="MF_00978">
    <property type="entry name" value="Bifunct_BirA"/>
    <property type="match status" value="1"/>
</dbReference>
<dbReference type="GO" id="GO:0004077">
    <property type="term" value="F:biotin--[biotin carboxyl-carrier protein] ligase activity"/>
    <property type="evidence" value="ECO:0007669"/>
    <property type="project" value="UniProtKB-UniRule"/>
</dbReference>
<keyword evidence="2 3" id="KW-0092">Biotin</keyword>
<keyword evidence="1 3" id="KW-0436">Ligase</keyword>
<keyword evidence="6" id="KW-1185">Reference proteome</keyword>
<dbReference type="EMBL" id="MDER01000043">
    <property type="protein sequence ID" value="ODP28115.1"/>
    <property type="molecule type" value="Genomic_DNA"/>
</dbReference>
<feature type="binding site" evidence="3">
    <location>
        <position position="187"/>
    </location>
    <ligand>
        <name>biotin</name>
        <dbReference type="ChEBI" id="CHEBI:57586"/>
    </ligand>
</feature>
<reference evidence="5 6" key="1">
    <citation type="submission" date="2016-08" db="EMBL/GenBank/DDBJ databases">
        <title>Genome sequencing of Paenibacillus sp. TI45-13ar, isolated from Korean traditional nuruk.</title>
        <authorList>
            <person name="Kim S.-J."/>
        </authorList>
    </citation>
    <scope>NUCLEOTIDE SEQUENCE [LARGE SCALE GENOMIC DNA]</scope>
    <source>
        <strain evidence="5 6">TI45-13ar</strain>
    </source>
</reference>
<dbReference type="CDD" id="cd16442">
    <property type="entry name" value="BPL"/>
    <property type="match status" value="1"/>
</dbReference>
<dbReference type="STRING" id="1886670.PTI45_02533"/>
<keyword evidence="3" id="KW-0547">Nucleotide-binding</keyword>
<accession>A0A1E3L4M0</accession>
<name>A0A1E3L4M0_9BACL</name>
<dbReference type="InterPro" id="IPR004143">
    <property type="entry name" value="BPL_LPL_catalytic"/>
</dbReference>
<dbReference type="InterPro" id="IPR013196">
    <property type="entry name" value="HTH_11"/>
</dbReference>
<dbReference type="NCBIfam" id="TIGR00121">
    <property type="entry name" value="birA_ligase"/>
    <property type="match status" value="1"/>
</dbReference>
<dbReference type="Gene3D" id="1.10.10.10">
    <property type="entry name" value="Winged helix-like DNA-binding domain superfamily/Winged helix DNA-binding domain"/>
    <property type="match status" value="1"/>
</dbReference>
<dbReference type="GO" id="GO:0005737">
    <property type="term" value="C:cytoplasm"/>
    <property type="evidence" value="ECO:0007669"/>
    <property type="project" value="TreeGrafter"/>
</dbReference>
<dbReference type="GO" id="GO:0003677">
    <property type="term" value="F:DNA binding"/>
    <property type="evidence" value="ECO:0007669"/>
    <property type="project" value="UniProtKB-UniRule"/>
</dbReference>
<dbReference type="Gene3D" id="3.30.930.10">
    <property type="entry name" value="Bira Bifunctional Protein, Domain 2"/>
    <property type="match status" value="1"/>
</dbReference>
<dbReference type="InterPro" id="IPR036388">
    <property type="entry name" value="WH-like_DNA-bd_sf"/>
</dbReference>
<dbReference type="SUPFAM" id="SSF46785">
    <property type="entry name" value="Winged helix' DNA-binding domain"/>
    <property type="match status" value="1"/>
</dbReference>
<dbReference type="PROSITE" id="PS51733">
    <property type="entry name" value="BPL_LPL_CATALYTIC"/>
    <property type="match status" value="1"/>
</dbReference>
<feature type="domain" description="BPL/LPL catalytic" evidence="4">
    <location>
        <begin position="83"/>
        <end position="260"/>
    </location>
</feature>
<evidence type="ECO:0000313" key="5">
    <source>
        <dbReference type="EMBL" id="ODP28115.1"/>
    </source>
</evidence>
<gene>
    <name evidence="3 5" type="primary">birA</name>
    <name evidence="5" type="ORF">PTI45_02533</name>
</gene>
<dbReference type="SUPFAM" id="SSF55681">
    <property type="entry name" value="Class II aaRS and biotin synthetases"/>
    <property type="match status" value="1"/>
</dbReference>
<comment type="similarity">
    <text evidence="3">Belongs to the biotin--protein ligase family.</text>
</comment>
<dbReference type="Pfam" id="PF03099">
    <property type="entry name" value="BPL_LplA_LipB"/>
    <property type="match status" value="1"/>
</dbReference>
<feature type="binding site" evidence="3">
    <location>
        <begin position="120"/>
        <end position="122"/>
    </location>
    <ligand>
        <name>biotin</name>
        <dbReference type="ChEBI" id="CHEBI:57586"/>
    </ligand>
</feature>
<comment type="caution">
    <text evidence="5">The sequence shown here is derived from an EMBL/GenBank/DDBJ whole genome shotgun (WGS) entry which is preliminary data.</text>
</comment>
<keyword evidence="3" id="KW-0804">Transcription</keyword>
<dbReference type="InterPro" id="IPR045864">
    <property type="entry name" value="aa-tRNA-synth_II/BPL/LPL"/>
</dbReference>
<dbReference type="GO" id="GO:0006355">
    <property type="term" value="P:regulation of DNA-templated transcription"/>
    <property type="evidence" value="ECO:0007669"/>
    <property type="project" value="UniProtKB-UniRule"/>
</dbReference>
<dbReference type="InterPro" id="IPR003142">
    <property type="entry name" value="BPL_C"/>
</dbReference>
<dbReference type="InterPro" id="IPR030855">
    <property type="entry name" value="Bifunct_BirA"/>
</dbReference>
<feature type="binding site" evidence="3">
    <location>
        <position position="116"/>
    </location>
    <ligand>
        <name>biotin</name>
        <dbReference type="ChEBI" id="CHEBI:57586"/>
    </ligand>
</feature>
<comment type="caution">
    <text evidence="3">Lacks conserved residue(s) required for the propagation of feature annotation.</text>
</comment>
<evidence type="ECO:0000256" key="3">
    <source>
        <dbReference type="HAMAP-Rule" id="MF_00978"/>
    </source>
</evidence>
<dbReference type="Pfam" id="PF02237">
    <property type="entry name" value="BPL_C"/>
    <property type="match status" value="1"/>
</dbReference>
<dbReference type="Gene3D" id="2.30.30.100">
    <property type="match status" value="1"/>
</dbReference>
<feature type="DNA-binding region" description="H-T-H motif" evidence="3">
    <location>
        <begin position="20"/>
        <end position="39"/>
    </location>
</feature>
<evidence type="ECO:0000313" key="6">
    <source>
        <dbReference type="Proteomes" id="UP000094578"/>
    </source>
</evidence>
<protein>
    <recommendedName>
        <fullName evidence="3">Bifunctional ligase/repressor BirA</fullName>
    </recommendedName>
    <alternativeName>
        <fullName evidence="3">Biotin--[acetyl-CoA-carboxylase] ligase</fullName>
        <ecNumber evidence="3">6.3.4.15</ecNumber>
    </alternativeName>
    <alternativeName>
        <fullName evidence="3">Biotin--protein ligase</fullName>
    </alternativeName>
    <alternativeName>
        <fullName evidence="3">Biotin-[acetyl-CoA carboxylase] synthetase</fullName>
    </alternativeName>
</protein>
<organism evidence="5 6">
    <name type="scientific">Paenibacillus nuruki</name>
    <dbReference type="NCBI Taxonomy" id="1886670"/>
    <lineage>
        <taxon>Bacteria</taxon>
        <taxon>Bacillati</taxon>
        <taxon>Bacillota</taxon>
        <taxon>Bacilli</taxon>
        <taxon>Bacillales</taxon>
        <taxon>Paenibacillaceae</taxon>
        <taxon>Paenibacillus</taxon>
    </lineage>
</organism>
<dbReference type="AlphaFoldDB" id="A0A1E3L4M0"/>
<dbReference type="GO" id="GO:0009249">
    <property type="term" value="P:protein lipoylation"/>
    <property type="evidence" value="ECO:0007669"/>
    <property type="project" value="UniProtKB-ARBA"/>
</dbReference>
<keyword evidence="3" id="KW-0805">Transcription regulation</keyword>
<evidence type="ECO:0000256" key="2">
    <source>
        <dbReference type="ARBA" id="ARBA00023267"/>
    </source>
</evidence>
<dbReference type="InterPro" id="IPR036390">
    <property type="entry name" value="WH_DNA-bd_sf"/>
</dbReference>
<dbReference type="EC" id="6.3.4.15" evidence="3"/>
<keyword evidence="3" id="KW-0238">DNA-binding</keyword>
<dbReference type="Pfam" id="PF08279">
    <property type="entry name" value="HTH_11"/>
    <property type="match status" value="1"/>
</dbReference>
<dbReference type="RefSeq" id="WP_069327942.1">
    <property type="nucleotide sequence ID" value="NZ_MDER01000043.1"/>
</dbReference>
<dbReference type="PANTHER" id="PTHR12835:SF5">
    <property type="entry name" value="BIOTIN--PROTEIN LIGASE"/>
    <property type="match status" value="1"/>
</dbReference>
<dbReference type="Proteomes" id="UP000094578">
    <property type="component" value="Unassembled WGS sequence"/>
</dbReference>
<dbReference type="GO" id="GO:0016740">
    <property type="term" value="F:transferase activity"/>
    <property type="evidence" value="ECO:0007669"/>
    <property type="project" value="UniProtKB-ARBA"/>
</dbReference>
<dbReference type="PATRIC" id="fig|1886670.3.peg.2578"/>
<comment type="function">
    <text evidence="3">Acts both as a biotin--[acetyl-CoA-carboxylase] ligase and a repressor.</text>
</comment>
<dbReference type="GO" id="GO:0005524">
    <property type="term" value="F:ATP binding"/>
    <property type="evidence" value="ECO:0007669"/>
    <property type="project" value="UniProtKB-UniRule"/>
</dbReference>
<sequence>MNDEHLLQLLNEHPGQYISGEEISRRMSVSRTAIWKGINRLKEKGYEFDSTSRKGYRITRRPDRFDVTALQLALSEKGSWGQPLHLFESVLSTQDEARTLAEQQTAEGTLVIAEEQTAGRGRQGRPFFSPSGRGIWMSLVMRPTQPLQYMSQLTLLAAVAVCRALRNITQLDIGIKWPNDLLIDGRKVCGILIESAAEDGRVRYAIAGIGIDANLTAEDLPEHLQPIATSLRIESGQIIDRTVVVAEVISELETLYQLYAEEGFTPIAALWESMAISIGKSIQVHNAQGSLQGIAQGLGMNGELLLRLADDQVVPIYSGDIEF</sequence>
<proteinExistence type="inferred from homology"/>